<keyword evidence="2" id="KW-1185">Reference proteome</keyword>
<dbReference type="OrthoDB" id="1230778at2"/>
<reference evidence="1 2" key="1">
    <citation type="submission" date="2019-04" db="EMBL/GenBank/DDBJ databases">
        <title>Flavobacterium sp. nov. isolated from construction timber.</title>
        <authorList>
            <person name="Lin S.-Y."/>
            <person name="Chang C.-T."/>
            <person name="Young C.-C."/>
        </authorList>
    </citation>
    <scope>NUCLEOTIDE SEQUENCE [LARGE SCALE GENOMIC DNA]</scope>
    <source>
        <strain evidence="1 2">CC-CTC003</strain>
    </source>
</reference>
<protein>
    <recommendedName>
        <fullName evidence="3">HEXXH motif-containing protein</fullName>
    </recommendedName>
</protein>
<proteinExistence type="predicted"/>
<accession>A0A4S4A4L8</accession>
<dbReference type="AlphaFoldDB" id="A0A4S4A4L8"/>
<name>A0A4S4A4L8_9FLAO</name>
<dbReference type="RefSeq" id="WP_136401420.1">
    <property type="nucleotide sequence ID" value="NZ_SSNZ01000001.1"/>
</dbReference>
<evidence type="ECO:0000313" key="2">
    <source>
        <dbReference type="Proteomes" id="UP000307507"/>
    </source>
</evidence>
<dbReference type="EMBL" id="SSNZ01000001">
    <property type="protein sequence ID" value="THF52895.1"/>
    <property type="molecule type" value="Genomic_DNA"/>
</dbReference>
<dbReference type="Proteomes" id="UP000307507">
    <property type="component" value="Unassembled WGS sequence"/>
</dbReference>
<organism evidence="1 2">
    <name type="scientific">Flavobacterium supellecticarium</name>
    <dbReference type="NCBI Taxonomy" id="2565924"/>
    <lineage>
        <taxon>Bacteria</taxon>
        <taxon>Pseudomonadati</taxon>
        <taxon>Bacteroidota</taxon>
        <taxon>Flavobacteriia</taxon>
        <taxon>Flavobacteriales</taxon>
        <taxon>Flavobacteriaceae</taxon>
        <taxon>Flavobacterium</taxon>
    </lineage>
</organism>
<comment type="caution">
    <text evidence="1">The sequence shown here is derived from an EMBL/GenBank/DDBJ whole genome shotgun (WGS) entry which is preliminary data.</text>
</comment>
<evidence type="ECO:0008006" key="3">
    <source>
        <dbReference type="Google" id="ProtNLM"/>
    </source>
</evidence>
<gene>
    <name evidence="1" type="ORF">E6C50_01420</name>
</gene>
<evidence type="ECO:0000313" key="1">
    <source>
        <dbReference type="EMBL" id="THF52895.1"/>
    </source>
</evidence>
<sequence>MNNSIYKIIKPLLIENSYELINSVKILLFKENQSIFDLIDFNDEAIYCDPFIFMYVKNREQVLENIIIGYAKNNMEIEITTDEFGRIYIPNVGWLHTSYKKTRLKLHGKELKLSKNDRLIHFKHEPIYHIENTKIELLKYNLASLKPFYCDSEGIPLDVEIHEISKRHIENITKEYNLIKTNVPTQFELIEEYAPKCVIFNIDSYKRNSFATFAANGICFFNAYQDDYNEVFFIDDIAHQSGHVIFNTLTYDITKFLKISSTTILETINLPSGIPVEKRSVHIVFHALYTYYTTFICLDACISNNAFEKKQQHEAIGRIAFYLNKCYNDLLLIDNPISSEIKSNLIFTKIGLKIYKEIKNKWSEIFYKWHSKIVTFDMTNQPYNFTYSKFLELNPLTSE</sequence>